<accession>A0ABU9KAB4</accession>
<dbReference type="InterPro" id="IPR011234">
    <property type="entry name" value="Fumarylacetoacetase-like_C"/>
</dbReference>
<dbReference type="Gene3D" id="3.90.850.10">
    <property type="entry name" value="Fumarylacetoacetase-like, C-terminal domain"/>
    <property type="match status" value="1"/>
</dbReference>
<dbReference type="GO" id="GO:0016787">
    <property type="term" value="F:hydrolase activity"/>
    <property type="evidence" value="ECO:0007669"/>
    <property type="project" value="UniProtKB-KW"/>
</dbReference>
<evidence type="ECO:0000256" key="1">
    <source>
        <dbReference type="ARBA" id="ARBA00010211"/>
    </source>
</evidence>
<evidence type="ECO:0000313" key="5">
    <source>
        <dbReference type="Proteomes" id="UP001389717"/>
    </source>
</evidence>
<dbReference type="Proteomes" id="UP001389717">
    <property type="component" value="Unassembled WGS sequence"/>
</dbReference>
<evidence type="ECO:0000256" key="2">
    <source>
        <dbReference type="ARBA" id="ARBA00022723"/>
    </source>
</evidence>
<dbReference type="InterPro" id="IPR036663">
    <property type="entry name" value="Fumarylacetoacetase_C_sf"/>
</dbReference>
<dbReference type="SUPFAM" id="SSF56529">
    <property type="entry name" value="FAH"/>
    <property type="match status" value="1"/>
</dbReference>
<reference evidence="4 5" key="1">
    <citation type="submission" date="2024-04" db="EMBL/GenBank/DDBJ databases">
        <title>Bacillus oryzaecorticis sp. nov., a moderately halophilic bacterium isolated from rice husks.</title>
        <authorList>
            <person name="Zhu H.-S."/>
        </authorList>
    </citation>
    <scope>NUCLEOTIDE SEQUENCE [LARGE SCALE GENOMIC DNA]</scope>
    <source>
        <strain evidence="4 5">ZC255</strain>
    </source>
</reference>
<comment type="similarity">
    <text evidence="1">Belongs to the FAH family.</text>
</comment>
<evidence type="ECO:0000259" key="3">
    <source>
        <dbReference type="Pfam" id="PF01557"/>
    </source>
</evidence>
<proteinExistence type="inferred from homology"/>
<gene>
    <name evidence="4" type="ORF">AAEO50_12180</name>
</gene>
<evidence type="ECO:0000313" key="4">
    <source>
        <dbReference type="EMBL" id="MEL3973034.1"/>
    </source>
</evidence>
<dbReference type="Pfam" id="PF01557">
    <property type="entry name" value="FAA_hydrolase"/>
    <property type="match status" value="1"/>
</dbReference>
<comment type="caution">
    <text evidence="4">The sequence shown here is derived from an EMBL/GenBank/DDBJ whole genome shotgun (WGS) entry which is preliminary data.</text>
</comment>
<keyword evidence="2" id="KW-0479">Metal-binding</keyword>
<name>A0ABU9KAB4_9BACI</name>
<protein>
    <submittedName>
        <fullName evidence="4">Fumarylacetoacetate hydrolase family protein</fullName>
    </submittedName>
</protein>
<dbReference type="PANTHER" id="PTHR11820">
    <property type="entry name" value="ACYLPYRUVASE"/>
    <property type="match status" value="1"/>
</dbReference>
<dbReference type="PANTHER" id="PTHR11820:SF7">
    <property type="entry name" value="ACYLPYRUVASE FAHD1, MITOCHONDRIAL"/>
    <property type="match status" value="1"/>
</dbReference>
<organism evidence="4 5">
    <name type="scientific">Rossellomorea oryzaecorticis</name>
    <dbReference type="NCBI Taxonomy" id="1396505"/>
    <lineage>
        <taxon>Bacteria</taxon>
        <taxon>Bacillati</taxon>
        <taxon>Bacillota</taxon>
        <taxon>Bacilli</taxon>
        <taxon>Bacillales</taxon>
        <taxon>Bacillaceae</taxon>
        <taxon>Rossellomorea</taxon>
    </lineage>
</organism>
<feature type="domain" description="Fumarylacetoacetase-like C-terminal" evidence="3">
    <location>
        <begin position="90"/>
        <end position="296"/>
    </location>
</feature>
<dbReference type="EMBL" id="JBBYAF010000022">
    <property type="protein sequence ID" value="MEL3973034.1"/>
    <property type="molecule type" value="Genomic_DNA"/>
</dbReference>
<sequence length="297" mass="32789">MKLTSFEVNGKETYGVVEGEYVIDLLNLSESYGEVLPQSVQEGIESGEEFLGKAAELLRLARRENASGNHMYRLKEINWLPPIPVVKRNIMCVGKNYRDHAIEMGSEKDIPENIMIFTKATSTVIGHEQKVPVHDDVTSELDYEGELAIVIGKKGKGITPDEAMDHVFGYTIVNDLTARDLQKKHGQFFIGKSLDFTCPTGPYIVTKEEIGDPHQLMIRTSVNGEIRQSSSTDLMIFKIPDIISILSKGMTLEPGDIIATGTPAGVGKGFKPPRFLKAGDKIQIEVEGIGILTNQLQ</sequence>
<keyword evidence="5" id="KW-1185">Reference proteome</keyword>
<keyword evidence="4" id="KW-0378">Hydrolase</keyword>
<dbReference type="RefSeq" id="WP_341983951.1">
    <property type="nucleotide sequence ID" value="NZ_JBBYAF010000022.1"/>
</dbReference>